<reference evidence="2 3" key="1">
    <citation type="submission" date="2016-10" db="EMBL/GenBank/DDBJ databases">
        <authorList>
            <person name="de Groot N.N."/>
        </authorList>
    </citation>
    <scope>NUCLEOTIDE SEQUENCE [LARGE SCALE GENOMIC DNA]</scope>
    <source>
        <strain evidence="2 3">DSM 22187</strain>
    </source>
</reference>
<dbReference type="STRING" id="1073996.SAMN05444271_107139"/>
<dbReference type="InterPro" id="IPR057158">
    <property type="entry name" value="DUF7836"/>
</dbReference>
<dbReference type="RefSeq" id="WP_089671730.1">
    <property type="nucleotide sequence ID" value="NZ_CP024845.1"/>
</dbReference>
<dbReference type="EMBL" id="FNYR01000007">
    <property type="protein sequence ID" value="SEI76846.1"/>
    <property type="molecule type" value="Genomic_DNA"/>
</dbReference>
<gene>
    <name evidence="2" type="ORF">SAMN05444271_107139</name>
</gene>
<evidence type="ECO:0000259" key="1">
    <source>
        <dbReference type="Pfam" id="PF25206"/>
    </source>
</evidence>
<organism evidence="2 3">
    <name type="scientific">Halohasta litchfieldiae</name>
    <dbReference type="NCBI Taxonomy" id="1073996"/>
    <lineage>
        <taxon>Archaea</taxon>
        <taxon>Methanobacteriati</taxon>
        <taxon>Methanobacteriota</taxon>
        <taxon>Stenosarchaea group</taxon>
        <taxon>Halobacteria</taxon>
        <taxon>Halobacteriales</taxon>
        <taxon>Haloferacaceae</taxon>
        <taxon>Halohasta</taxon>
    </lineage>
</organism>
<protein>
    <recommendedName>
        <fullName evidence="1">DUF7836 domain-containing protein</fullName>
    </recommendedName>
</protein>
<accession>A0A1H6TC42</accession>
<feature type="domain" description="DUF7836" evidence="1">
    <location>
        <begin position="1"/>
        <end position="59"/>
    </location>
</feature>
<proteinExistence type="predicted"/>
<sequence length="61" mass="7125">MTEAFVRLRCSECGKDWQKTPTGLPDVRSNFSCPNCHGTRRFAEFLRTERDLETVKQFQEA</sequence>
<dbReference type="GeneID" id="35001656"/>
<dbReference type="AlphaFoldDB" id="A0A1H6TC42"/>
<dbReference type="KEGG" id="hae:halTADL_0842"/>
<dbReference type="Pfam" id="PF25206">
    <property type="entry name" value="DUF7836"/>
    <property type="match status" value="1"/>
</dbReference>
<dbReference type="Proteomes" id="UP000198888">
    <property type="component" value="Unassembled WGS sequence"/>
</dbReference>
<name>A0A1H6TC42_9EURY</name>
<keyword evidence="3" id="KW-1185">Reference proteome</keyword>
<evidence type="ECO:0000313" key="3">
    <source>
        <dbReference type="Proteomes" id="UP000198888"/>
    </source>
</evidence>
<accession>A0A2H4PZU2</accession>
<dbReference type="OrthoDB" id="179396at2157"/>
<evidence type="ECO:0000313" key="2">
    <source>
        <dbReference type="EMBL" id="SEI76846.1"/>
    </source>
</evidence>